<comment type="similarity">
    <text evidence="5">Belongs to the YqgF HJR family.</text>
</comment>
<dbReference type="CDD" id="cd16964">
    <property type="entry name" value="YqgF"/>
    <property type="match status" value="1"/>
</dbReference>
<protein>
    <recommendedName>
        <fullName evidence="5">Putative pre-16S rRNA nuclease</fullName>
        <ecNumber evidence="5">3.1.-.-</ecNumber>
    </recommendedName>
</protein>
<dbReference type="PANTHER" id="PTHR33317:SF4">
    <property type="entry name" value="POLYNUCLEOTIDYL TRANSFERASE, RIBONUCLEASE H-LIKE SUPERFAMILY PROTEIN"/>
    <property type="match status" value="1"/>
</dbReference>
<comment type="function">
    <text evidence="5">Could be a nuclease involved in processing of the 5'-end of pre-16S rRNA.</text>
</comment>
<evidence type="ECO:0000313" key="7">
    <source>
        <dbReference type="EMBL" id="MDI9861316.1"/>
    </source>
</evidence>
<dbReference type="InterPro" id="IPR037027">
    <property type="entry name" value="YqgF/RNaseH-like_dom_sf"/>
</dbReference>
<dbReference type="SUPFAM" id="SSF53098">
    <property type="entry name" value="Ribonuclease H-like"/>
    <property type="match status" value="1"/>
</dbReference>
<keyword evidence="2 5" id="KW-0690">Ribosome biogenesis</keyword>
<dbReference type="PANTHER" id="PTHR33317">
    <property type="entry name" value="POLYNUCLEOTIDYL TRANSFERASE, RIBONUCLEASE H-LIKE SUPERFAMILY PROTEIN"/>
    <property type="match status" value="1"/>
</dbReference>
<dbReference type="InterPro" id="IPR012337">
    <property type="entry name" value="RNaseH-like_sf"/>
</dbReference>
<accession>A0ABT6YCL4</accession>
<dbReference type="InterPro" id="IPR005227">
    <property type="entry name" value="YqgF"/>
</dbReference>
<evidence type="ECO:0000256" key="3">
    <source>
        <dbReference type="ARBA" id="ARBA00022722"/>
    </source>
</evidence>
<proteinExistence type="inferred from homology"/>
<evidence type="ECO:0000313" key="8">
    <source>
        <dbReference type="Proteomes" id="UP001236507"/>
    </source>
</evidence>
<evidence type="ECO:0000256" key="1">
    <source>
        <dbReference type="ARBA" id="ARBA00022490"/>
    </source>
</evidence>
<evidence type="ECO:0000256" key="5">
    <source>
        <dbReference type="HAMAP-Rule" id="MF_00651"/>
    </source>
</evidence>
<sequence length="141" mass="15619">MGRVLAVDYGTKRVGLAVTDPLKIIASALDTVHSKDVIQYLIDYSKKEEVECFVVGMPVHLDGSDTNNTVHVKTFVKHLQKAFPETPIHLHDERFTSRMALQSMIIGGASKKDRSQKGNIDKVSATIILQSFMEKMSFGGL</sequence>
<dbReference type="RefSeq" id="WP_095160759.1">
    <property type="nucleotide sequence ID" value="NZ_JASHIF010000019.1"/>
</dbReference>
<dbReference type="EMBL" id="JASHIF010000019">
    <property type="protein sequence ID" value="MDI9861316.1"/>
    <property type="molecule type" value="Genomic_DNA"/>
</dbReference>
<dbReference type="SMART" id="SM00732">
    <property type="entry name" value="YqgFc"/>
    <property type="match status" value="1"/>
</dbReference>
<comment type="subcellular location">
    <subcellularLocation>
        <location evidence="5">Cytoplasm</location>
    </subcellularLocation>
</comment>
<gene>
    <name evidence="7" type="primary">ruvX</name>
    <name evidence="7" type="ORF">QM524_19005</name>
</gene>
<dbReference type="Gene3D" id="3.30.420.140">
    <property type="entry name" value="YqgF/RNase H-like domain"/>
    <property type="match status" value="1"/>
</dbReference>
<evidence type="ECO:0000256" key="2">
    <source>
        <dbReference type="ARBA" id="ARBA00022517"/>
    </source>
</evidence>
<name>A0ABT6YCL4_9BACT</name>
<dbReference type="EC" id="3.1.-.-" evidence="5"/>
<keyword evidence="1 5" id="KW-0963">Cytoplasm</keyword>
<dbReference type="NCBIfam" id="TIGR00250">
    <property type="entry name" value="RNAse_H_YqgF"/>
    <property type="match status" value="1"/>
</dbReference>
<dbReference type="InterPro" id="IPR006641">
    <property type="entry name" value="YqgF/RNaseH-like_dom"/>
</dbReference>
<feature type="domain" description="YqgF/RNase H-like" evidence="6">
    <location>
        <begin position="2"/>
        <end position="100"/>
    </location>
</feature>
<reference evidence="7 8" key="1">
    <citation type="submission" date="2023-05" db="EMBL/GenBank/DDBJ databases">
        <title>Novel species of genus Flectobacillus isolated from stream in China.</title>
        <authorList>
            <person name="Lu H."/>
        </authorList>
    </citation>
    <scope>NUCLEOTIDE SEQUENCE [LARGE SCALE GENOMIC DNA]</scope>
    <source>
        <strain evidence="7 8">KCTC 42575</strain>
    </source>
</reference>
<evidence type="ECO:0000259" key="6">
    <source>
        <dbReference type="SMART" id="SM00732"/>
    </source>
</evidence>
<comment type="caution">
    <text evidence="7">The sequence shown here is derived from an EMBL/GenBank/DDBJ whole genome shotgun (WGS) entry which is preliminary data.</text>
</comment>
<dbReference type="HAMAP" id="MF_00651">
    <property type="entry name" value="Nuclease_YqgF"/>
    <property type="match status" value="1"/>
</dbReference>
<organism evidence="7 8">
    <name type="scientific">Flectobacillus roseus</name>
    <dbReference type="NCBI Taxonomy" id="502259"/>
    <lineage>
        <taxon>Bacteria</taxon>
        <taxon>Pseudomonadati</taxon>
        <taxon>Bacteroidota</taxon>
        <taxon>Cytophagia</taxon>
        <taxon>Cytophagales</taxon>
        <taxon>Flectobacillaceae</taxon>
        <taxon>Flectobacillus</taxon>
    </lineage>
</organism>
<keyword evidence="8" id="KW-1185">Reference proteome</keyword>
<dbReference type="Proteomes" id="UP001236507">
    <property type="component" value="Unassembled WGS sequence"/>
</dbReference>
<dbReference type="Pfam" id="PF03652">
    <property type="entry name" value="RuvX"/>
    <property type="match status" value="1"/>
</dbReference>
<keyword evidence="3 5" id="KW-0540">Nuclease</keyword>
<evidence type="ECO:0000256" key="4">
    <source>
        <dbReference type="ARBA" id="ARBA00022801"/>
    </source>
</evidence>
<keyword evidence="4 5" id="KW-0378">Hydrolase</keyword>